<dbReference type="EMBL" id="QKWW01000038">
    <property type="protein sequence ID" value="PZT55087.1"/>
    <property type="molecule type" value="Genomic_DNA"/>
</dbReference>
<dbReference type="RefSeq" id="WP_111270955.1">
    <property type="nucleotide sequence ID" value="NZ_QKWW01000038.1"/>
</dbReference>
<accession>A0A2W6NGK0</accession>
<comment type="caution">
    <text evidence="2">The sequence shown here is derived from an EMBL/GenBank/DDBJ whole genome shotgun (WGS) entry which is preliminary data.</text>
</comment>
<name>A0A2W6NGK0_9BACL</name>
<protein>
    <submittedName>
        <fullName evidence="2">DinB family protein</fullName>
    </submittedName>
</protein>
<reference evidence="2 3" key="1">
    <citation type="submission" date="2018-06" db="EMBL/GenBank/DDBJ databases">
        <title>Isolation of heavy metals resistant Paenibacillus silvae NC2 from Gold-Copper mine in ZiJin, China.</title>
        <authorList>
            <person name="Xu J."/>
            <person name="Mazhar H.S."/>
            <person name="Rensing C."/>
        </authorList>
    </citation>
    <scope>NUCLEOTIDE SEQUENCE [LARGE SCALE GENOMIC DNA]</scope>
    <source>
        <strain evidence="2 3">NC2</strain>
    </source>
</reference>
<evidence type="ECO:0000313" key="2">
    <source>
        <dbReference type="EMBL" id="PZT55087.1"/>
    </source>
</evidence>
<dbReference type="Proteomes" id="UP000249204">
    <property type="component" value="Unassembled WGS sequence"/>
</dbReference>
<gene>
    <name evidence="2" type="ORF">DN757_14420</name>
</gene>
<dbReference type="Gene3D" id="1.20.120.450">
    <property type="entry name" value="dinb family like domain"/>
    <property type="match status" value="1"/>
</dbReference>
<dbReference type="InterPro" id="IPR034660">
    <property type="entry name" value="DinB/YfiT-like"/>
</dbReference>
<sequence length="175" mass="20393">MNFHVNEAIEILERTPQTLERFLSGLSEAWLQCNEGEGTWNAHEVIEHFIEAEKHNWIPRVESIVLEGRPHRFPAFDRFSHLKQISERSVEEALQEFSSIRMKNISTLKDIIYSNPDLEKTGLHPEFGSVKLRELLSAWVVHDFTHIAQIVRVMAERYRTDVGPWSAYLGILNRS</sequence>
<dbReference type="Pfam" id="PF12867">
    <property type="entry name" value="DinB_2"/>
    <property type="match status" value="1"/>
</dbReference>
<organism evidence="2 3">
    <name type="scientific">Paenibacillus silvae</name>
    <dbReference type="NCBI Taxonomy" id="1325358"/>
    <lineage>
        <taxon>Bacteria</taxon>
        <taxon>Bacillati</taxon>
        <taxon>Bacillota</taxon>
        <taxon>Bacilli</taxon>
        <taxon>Bacillales</taxon>
        <taxon>Paenibacillaceae</taxon>
        <taxon>Paenibacillus</taxon>
    </lineage>
</organism>
<evidence type="ECO:0000313" key="3">
    <source>
        <dbReference type="Proteomes" id="UP000249204"/>
    </source>
</evidence>
<dbReference type="AlphaFoldDB" id="A0A2W6NGK0"/>
<dbReference type="SUPFAM" id="SSF109854">
    <property type="entry name" value="DinB/YfiT-like putative metalloenzymes"/>
    <property type="match status" value="1"/>
</dbReference>
<proteinExistence type="predicted"/>
<evidence type="ECO:0000259" key="1">
    <source>
        <dbReference type="Pfam" id="PF12867"/>
    </source>
</evidence>
<feature type="domain" description="DinB-like" evidence="1">
    <location>
        <begin position="12"/>
        <end position="150"/>
    </location>
</feature>
<dbReference type="InterPro" id="IPR024775">
    <property type="entry name" value="DinB-like"/>
</dbReference>